<name>A0ABQ8UKV4_9EUKA</name>
<dbReference type="InterPro" id="IPR014756">
    <property type="entry name" value="Ig_E-set"/>
</dbReference>
<dbReference type="InterPro" id="IPR039670">
    <property type="entry name" value="NPC2-like"/>
</dbReference>
<evidence type="ECO:0000256" key="1">
    <source>
        <dbReference type="ARBA" id="ARBA00002053"/>
    </source>
</evidence>
<evidence type="ECO:0000256" key="5">
    <source>
        <dbReference type="ARBA" id="ARBA00022729"/>
    </source>
</evidence>
<sequence>MKMWCAFLLLCLSPAILADSVPEKSETPFWKSCGKSDKFQIDRLVVYPNPPVIGESVTIFLNGTLNSSVKSGTVDFLVKFMGVKLLNLHKDLCGQASKYKCPVPAGPFSLNETISVPKVTPQGRYSGRLSVEDESTAPLLCLDFDFMMKKPTNN</sequence>
<evidence type="ECO:0000256" key="7">
    <source>
        <dbReference type="SAM" id="SignalP"/>
    </source>
</evidence>
<comment type="caution">
    <text evidence="9">The sequence shown here is derived from an EMBL/GenBank/DDBJ whole genome shotgun (WGS) entry which is preliminary data.</text>
</comment>
<keyword evidence="6" id="KW-0445">Lipid transport</keyword>
<dbReference type="EMBL" id="JAPMOS010000027">
    <property type="protein sequence ID" value="KAJ4458581.1"/>
    <property type="molecule type" value="Genomic_DNA"/>
</dbReference>
<evidence type="ECO:0000313" key="9">
    <source>
        <dbReference type="EMBL" id="KAJ4458581.1"/>
    </source>
</evidence>
<keyword evidence="10" id="KW-1185">Reference proteome</keyword>
<feature type="chain" id="PRO_5046025572" evidence="7">
    <location>
        <begin position="19"/>
        <end position="154"/>
    </location>
</feature>
<evidence type="ECO:0000256" key="3">
    <source>
        <dbReference type="ARBA" id="ARBA00011245"/>
    </source>
</evidence>
<comment type="subunit">
    <text evidence="3">Monomer.</text>
</comment>
<proteinExistence type="inferred from homology"/>
<keyword evidence="4" id="KW-0813">Transport</keyword>
<organism evidence="9 10">
    <name type="scientific">Paratrimastix pyriformis</name>
    <dbReference type="NCBI Taxonomy" id="342808"/>
    <lineage>
        <taxon>Eukaryota</taxon>
        <taxon>Metamonada</taxon>
        <taxon>Preaxostyla</taxon>
        <taxon>Paratrimastigidae</taxon>
        <taxon>Paratrimastix</taxon>
    </lineage>
</organism>
<comment type="function">
    <text evidence="1">Catalyzes the intermembrane transfer of phosphatidylglycerol and phosphatidylinositol.</text>
</comment>
<accession>A0ABQ8UKV4</accession>
<dbReference type="PANTHER" id="PTHR11306:SF0">
    <property type="entry name" value="PHOSPHATIDYLGLYCEROL_PHOSPHATIDYLINOSITOL TRANSFER PROTEIN"/>
    <property type="match status" value="1"/>
</dbReference>
<evidence type="ECO:0000256" key="4">
    <source>
        <dbReference type="ARBA" id="ARBA00022448"/>
    </source>
</evidence>
<feature type="domain" description="MD-2-related lipid-recognition" evidence="8">
    <location>
        <begin position="30"/>
        <end position="146"/>
    </location>
</feature>
<keyword evidence="5 7" id="KW-0732">Signal</keyword>
<reference evidence="9" key="1">
    <citation type="journal article" date="2022" name="bioRxiv">
        <title>Genomics of Preaxostyla Flagellates Illuminates Evolutionary Transitions and the Path Towards Mitochondrial Loss.</title>
        <authorList>
            <person name="Novak L.V.F."/>
            <person name="Treitli S.C."/>
            <person name="Pyrih J."/>
            <person name="Halakuc P."/>
            <person name="Pipaliya S.V."/>
            <person name="Vacek V."/>
            <person name="Brzon O."/>
            <person name="Soukal P."/>
            <person name="Eme L."/>
            <person name="Dacks J.B."/>
            <person name="Karnkowska A."/>
            <person name="Elias M."/>
            <person name="Hampl V."/>
        </authorList>
    </citation>
    <scope>NUCLEOTIDE SEQUENCE</scope>
    <source>
        <strain evidence="9">RCP-MX</strain>
    </source>
</reference>
<evidence type="ECO:0000313" key="10">
    <source>
        <dbReference type="Proteomes" id="UP001141327"/>
    </source>
</evidence>
<dbReference type="Pfam" id="PF02221">
    <property type="entry name" value="E1_DerP2_DerF2"/>
    <property type="match status" value="1"/>
</dbReference>
<dbReference type="Gene3D" id="2.60.40.770">
    <property type="match status" value="1"/>
</dbReference>
<evidence type="ECO:0000259" key="8">
    <source>
        <dbReference type="SMART" id="SM00737"/>
    </source>
</evidence>
<feature type="signal peptide" evidence="7">
    <location>
        <begin position="1"/>
        <end position="18"/>
    </location>
</feature>
<dbReference type="PANTHER" id="PTHR11306">
    <property type="entry name" value="NIEMANN PICK TYPE C2 PROTEIN NPC2-RELATED"/>
    <property type="match status" value="1"/>
</dbReference>
<gene>
    <name evidence="9" type="ORF">PAPYR_5546</name>
</gene>
<dbReference type="InterPro" id="IPR003172">
    <property type="entry name" value="ML_dom"/>
</dbReference>
<dbReference type="SMART" id="SM00737">
    <property type="entry name" value="ML"/>
    <property type="match status" value="1"/>
</dbReference>
<dbReference type="SUPFAM" id="SSF81296">
    <property type="entry name" value="E set domains"/>
    <property type="match status" value="1"/>
</dbReference>
<protein>
    <submittedName>
        <fullName evidence="9">Phospholipid transfer protein</fullName>
    </submittedName>
</protein>
<dbReference type="Proteomes" id="UP001141327">
    <property type="component" value="Unassembled WGS sequence"/>
</dbReference>
<comment type="similarity">
    <text evidence="2">Belongs to the NPC2 family.</text>
</comment>
<evidence type="ECO:0000256" key="2">
    <source>
        <dbReference type="ARBA" id="ARBA00006370"/>
    </source>
</evidence>
<evidence type="ECO:0000256" key="6">
    <source>
        <dbReference type="ARBA" id="ARBA00023055"/>
    </source>
</evidence>